<dbReference type="InterPro" id="IPR013785">
    <property type="entry name" value="Aldolase_TIM"/>
</dbReference>
<evidence type="ECO:0000259" key="7">
    <source>
        <dbReference type="Pfam" id="PF01180"/>
    </source>
</evidence>
<evidence type="ECO:0000313" key="8">
    <source>
        <dbReference type="EMBL" id="GBE78533.1"/>
    </source>
</evidence>
<evidence type="ECO:0000256" key="4">
    <source>
        <dbReference type="ARBA" id="ARBA00022643"/>
    </source>
</evidence>
<evidence type="ECO:0000256" key="3">
    <source>
        <dbReference type="ARBA" id="ARBA00022630"/>
    </source>
</evidence>
<dbReference type="GO" id="GO:0006221">
    <property type="term" value="P:pyrimidine nucleotide biosynthetic process"/>
    <property type="evidence" value="ECO:0007669"/>
    <property type="project" value="UniProtKB-KW"/>
</dbReference>
<keyword evidence="4" id="KW-0288">FMN</keyword>
<proteinExistence type="predicted"/>
<keyword evidence="5" id="KW-0665">Pyrimidine biosynthesis</keyword>
<accession>A0A401G8R9</accession>
<keyword evidence="9" id="KW-1185">Reference proteome</keyword>
<keyword evidence="6" id="KW-0560">Oxidoreductase</keyword>
<dbReference type="GO" id="GO:0005737">
    <property type="term" value="C:cytoplasm"/>
    <property type="evidence" value="ECO:0007669"/>
    <property type="project" value="InterPro"/>
</dbReference>
<feature type="domain" description="Dihydroorotate dehydrogenase catalytic" evidence="7">
    <location>
        <begin position="153"/>
        <end position="350"/>
    </location>
</feature>
<dbReference type="AlphaFoldDB" id="A0A401G8R9"/>
<dbReference type="SUPFAM" id="SSF51395">
    <property type="entry name" value="FMN-linked oxidoreductases"/>
    <property type="match status" value="1"/>
</dbReference>
<comment type="cofactor">
    <cofactor evidence="1">
        <name>FMN</name>
        <dbReference type="ChEBI" id="CHEBI:58210"/>
    </cofactor>
</comment>
<dbReference type="Gene3D" id="3.20.20.70">
    <property type="entry name" value="Aldolase class I"/>
    <property type="match status" value="1"/>
</dbReference>
<name>A0A401G8R9_9APHY</name>
<dbReference type="PANTHER" id="PTHR48109:SF1">
    <property type="entry name" value="DIHYDROOROTATE DEHYDROGENASE (FUMARATE)"/>
    <property type="match status" value="1"/>
</dbReference>
<evidence type="ECO:0000256" key="1">
    <source>
        <dbReference type="ARBA" id="ARBA00001917"/>
    </source>
</evidence>
<dbReference type="Pfam" id="PF01180">
    <property type="entry name" value="DHO_dh"/>
    <property type="match status" value="1"/>
</dbReference>
<dbReference type="GeneID" id="38775450"/>
<dbReference type="RefSeq" id="XP_027609446.1">
    <property type="nucleotide sequence ID" value="XM_027753645.1"/>
</dbReference>
<organism evidence="8 9">
    <name type="scientific">Sparassis crispa</name>
    <dbReference type="NCBI Taxonomy" id="139825"/>
    <lineage>
        <taxon>Eukaryota</taxon>
        <taxon>Fungi</taxon>
        <taxon>Dikarya</taxon>
        <taxon>Basidiomycota</taxon>
        <taxon>Agaricomycotina</taxon>
        <taxon>Agaricomycetes</taxon>
        <taxon>Polyporales</taxon>
        <taxon>Sparassidaceae</taxon>
        <taxon>Sparassis</taxon>
    </lineage>
</organism>
<evidence type="ECO:0000256" key="2">
    <source>
        <dbReference type="ARBA" id="ARBA00004725"/>
    </source>
</evidence>
<keyword evidence="3" id="KW-0285">Flavoprotein</keyword>
<dbReference type="OrthoDB" id="14784at2759"/>
<dbReference type="PANTHER" id="PTHR48109">
    <property type="entry name" value="DIHYDROOROTATE DEHYDROGENASE (QUINONE), MITOCHONDRIAL-RELATED"/>
    <property type="match status" value="1"/>
</dbReference>
<evidence type="ECO:0000313" key="9">
    <source>
        <dbReference type="Proteomes" id="UP000287166"/>
    </source>
</evidence>
<evidence type="ECO:0000256" key="5">
    <source>
        <dbReference type="ARBA" id="ARBA00022975"/>
    </source>
</evidence>
<comment type="pathway">
    <text evidence="2">Pyrimidine metabolism; UMP biosynthesis via de novo pathway.</text>
</comment>
<dbReference type="GO" id="GO:0004152">
    <property type="term" value="F:dihydroorotate dehydrogenase activity"/>
    <property type="evidence" value="ECO:0007669"/>
    <property type="project" value="TreeGrafter"/>
</dbReference>
<dbReference type="Gene3D" id="2.30.26.10">
    <property type="entry name" value="Dihydroorotate Dehydrogenase A, chain A, domain 2"/>
    <property type="match status" value="1"/>
</dbReference>
<dbReference type="Proteomes" id="UP000287166">
    <property type="component" value="Unassembled WGS sequence"/>
</dbReference>
<evidence type="ECO:0000256" key="6">
    <source>
        <dbReference type="ARBA" id="ARBA00023002"/>
    </source>
</evidence>
<dbReference type="InterPro" id="IPR005720">
    <property type="entry name" value="Dihydroorotate_DH_cat"/>
</dbReference>
<dbReference type="GO" id="GO:0006207">
    <property type="term" value="P:'de novo' pyrimidine nucleobase biosynthetic process"/>
    <property type="evidence" value="ECO:0007669"/>
    <property type="project" value="TreeGrafter"/>
</dbReference>
<dbReference type="InParanoid" id="A0A401G8R9"/>
<dbReference type="InterPro" id="IPR050074">
    <property type="entry name" value="DHO_dehydrogenase"/>
</dbReference>
<reference evidence="8 9" key="1">
    <citation type="journal article" date="2018" name="Sci. Rep.">
        <title>Genome sequence of the cauliflower mushroom Sparassis crispa (Hanabiratake) and its association with beneficial usage.</title>
        <authorList>
            <person name="Kiyama R."/>
            <person name="Furutani Y."/>
            <person name="Kawaguchi K."/>
            <person name="Nakanishi T."/>
        </authorList>
    </citation>
    <scope>NUCLEOTIDE SEQUENCE [LARGE SCALE GENOMIC DNA]</scope>
</reference>
<sequence length="353" mass="36296">MVRLHTLKIDPPLLNSSCAWASDLEQLRELYECPSTGAVTTRTATLDGFEEGPGIGVVFTTDGLSTLNTYGYSPHPLGTYLEWIYALLTAPASPTRPHRKPFILSITSALPAELTTMLTQIQALRSRLRAALARDGAMNGYADAEDDPAALLAVELNTSCPNIPGKPPPSYALHTLAPLLAVLGAFARADLSLALGLKLPPYPDPSAATGIVACLHEFTYTSAGEGPLSPFAFLTCTNTLGSSLLFASQVQSEFEPTSPTAALAPALPPGLGGLGGALIHPLALGTVFALSRALAAHPSAAVRNVGIIGVGGVLDAPGARRMRAAGATAVACATALGARGVGVFAEIRPGVEG</sequence>
<dbReference type="EMBL" id="BFAD01000001">
    <property type="protein sequence ID" value="GBE78533.1"/>
    <property type="molecule type" value="Genomic_DNA"/>
</dbReference>
<comment type="caution">
    <text evidence="8">The sequence shown here is derived from an EMBL/GenBank/DDBJ whole genome shotgun (WGS) entry which is preliminary data.</text>
</comment>
<gene>
    <name evidence="8" type="ORF">SCP_0114220</name>
</gene>
<dbReference type="STRING" id="139825.A0A401G8R9"/>
<protein>
    <recommendedName>
        <fullName evidence="7">Dihydroorotate dehydrogenase catalytic domain-containing protein</fullName>
    </recommendedName>
</protein>
<dbReference type="InterPro" id="IPR023359">
    <property type="entry name" value="Dihydro_DH_chainA_dom2"/>
</dbReference>